<evidence type="ECO:0008006" key="3">
    <source>
        <dbReference type="Google" id="ProtNLM"/>
    </source>
</evidence>
<gene>
    <name evidence="1" type="ORF">H8E19_00655</name>
</gene>
<comment type="caution">
    <text evidence="1">The sequence shown here is derived from an EMBL/GenBank/DDBJ whole genome shotgun (WGS) entry which is preliminary data.</text>
</comment>
<proteinExistence type="predicted"/>
<protein>
    <recommendedName>
        <fullName evidence="3">AsmA-like C-terminal domain-containing protein</fullName>
    </recommendedName>
</protein>
<dbReference type="Proteomes" id="UP000650524">
    <property type="component" value="Unassembled WGS sequence"/>
</dbReference>
<dbReference type="AlphaFoldDB" id="A0A8J6T6I8"/>
<sequence length="929" mass="101782">FQGAELSGGSISAQLGGQTVHVNGVHARVNADHLIELSCGIKAEWPSKKMHLIIPHLDLQTDRAISLVKPQIGFLLVIKQGLLESPGINIRHMKGRAKIIYSYSRRELIFEYLNLILPEIALQNGSQTKTIPSGLHLETEGVINIRDSRFRAHRIQVRMKDVLQLDGKLDGVFNDKRKMKLRIIDCNIIPQKLLSFIPPRLTKRLGPLKLSGPIKLSGSVDGIEEQQEWNLDCDLQTRLKRNRLSFTTETASFMGNVTGDIRVEGRVPDLKITAMMKADHVLFSGTGVELTPFNVSGSISGKYPIYKLKDVSVRIPSAKRVLGKREFMVDDIQLKIHQGRVNVASQAIFLPEIRFSSSLLKNLLISVKTHNGKTSVDIAGKQTGIIKSSVDLGLLPAGWEFTGLDSIRMGLEAEKGGDTSFTGELVFQDLAFQNQDSSSMGEKVSLRAKIDGKLDSAGLIITADTAINLDQGEVLYDRFYFNLKENPFFCGSKWSCDLRGRHLQLSNLSLGLEDILILQINGSILKRGPDWRFDLFSKIPRIPLNPLFSHFILEPFKTEKPFLGGLNVEGAVAADLKLTGTMTEWAAKGFFKWHKGALSSEEHGMSLRGIDLSLPIWYRNRMGKNPLERLKGVLSIRSMNLSLLPEQGLDLLLNAGPSLLTIPSPTLLKVPGGKIRVGPVAIKGLSGTSPSVNTSLTIDSVKIAPLLAGVWSRPVGGSISGKLDPIGFISGNLKSAGEIKAKVFDGDVIFSDLGASGLFAGTPVFKVNARWKNLSFSELTAGTSFGRIEGVLNGYAKDLEIAHGQPQKFDLLLETVERDGTPQRISVKAVDNIAQIGGGQSPFIGIAGLFSSLFKEFPYKKIGVHATLENDVFRMSGTIKEGGREYFVKRGLFSGVDVVNQNPDNRVSFKDMVKRIKRVTASGSGPVIK</sequence>
<accession>A0A8J6T6I8</accession>
<organism evidence="1 2">
    <name type="scientific">Candidatus Desulfacyla euxinica</name>
    <dbReference type="NCBI Taxonomy" id="2841693"/>
    <lineage>
        <taxon>Bacteria</taxon>
        <taxon>Deltaproteobacteria</taxon>
        <taxon>Candidatus Desulfacyla</taxon>
    </lineage>
</organism>
<feature type="non-terminal residue" evidence="1">
    <location>
        <position position="1"/>
    </location>
</feature>
<evidence type="ECO:0000313" key="1">
    <source>
        <dbReference type="EMBL" id="MBC8175884.1"/>
    </source>
</evidence>
<evidence type="ECO:0000313" key="2">
    <source>
        <dbReference type="Proteomes" id="UP000650524"/>
    </source>
</evidence>
<name>A0A8J6T6I8_9DELT</name>
<dbReference type="EMBL" id="JACNJD010000041">
    <property type="protein sequence ID" value="MBC8175884.1"/>
    <property type="molecule type" value="Genomic_DNA"/>
</dbReference>
<reference evidence="1 2" key="1">
    <citation type="submission" date="2020-08" db="EMBL/GenBank/DDBJ databases">
        <title>Bridging the membrane lipid divide: bacteria of the FCB group superphylum have the potential to synthesize archaeal ether lipids.</title>
        <authorList>
            <person name="Villanueva L."/>
            <person name="Von Meijenfeldt F.A.B."/>
            <person name="Westbye A.B."/>
            <person name="Yadav S."/>
            <person name="Hopmans E.C."/>
            <person name="Dutilh B.E."/>
            <person name="Sinninghe Damste J.S."/>
        </authorList>
    </citation>
    <scope>NUCLEOTIDE SEQUENCE [LARGE SCALE GENOMIC DNA]</scope>
    <source>
        <strain evidence="1">NIOZ-UU27</strain>
    </source>
</reference>